<evidence type="ECO:0000313" key="3">
    <source>
        <dbReference type="Proteomes" id="UP000239239"/>
    </source>
</evidence>
<organism evidence="2 3">
    <name type="scientific">Legionella pneumophila</name>
    <dbReference type="NCBI Taxonomy" id="446"/>
    <lineage>
        <taxon>Bacteria</taxon>
        <taxon>Pseudomonadati</taxon>
        <taxon>Pseudomonadota</taxon>
        <taxon>Gammaproteobacteria</taxon>
        <taxon>Legionellales</taxon>
        <taxon>Legionellaceae</taxon>
        <taxon>Legionella</taxon>
    </lineage>
</organism>
<dbReference type="EMBL" id="PQWY01000010">
    <property type="protein sequence ID" value="PPK31496.1"/>
    <property type="molecule type" value="Genomic_DNA"/>
</dbReference>
<dbReference type="Proteomes" id="UP000861567">
    <property type="component" value="Unassembled WGS sequence"/>
</dbReference>
<dbReference type="InterPro" id="IPR031758">
    <property type="entry name" value="SoDot-IcmSS"/>
</dbReference>
<dbReference type="OrthoDB" id="5635788at2"/>
<sequence length="416" mass="45344">MRYILPAGALTSLNFLRQDYKTEKQVDLDQPPSLIGVPTFFGGTDVVSRDKQTKFIKKMILVLRANLAKEEEITTPEQWEANLTASRVVIAACLYVQSQISSPKSNSKLYNLINKDLGITDTNYLDEEDKEICFLAANRVINSSLSAFSDANAAIRKANVKDLPPFTEQEWSEFSKFVASVSIKKVSTNPYKDYPITSITQPMFGAAFSYTGATIGYLGGDVISQSSKAMSTKLQITTMVGSTLLMLGTTGPMGVALFSQVIASKLVTAFFSISLAHVLGTTMGILGQGVGMGIGLPLDYAYRLLWKASATIINYYSNYPNTSQMTGIRIADGKSIINGIVIEYTPSSDLKTEEGQQTVEITEEGKLLINGKEVTIPDGGVQLPLELINELKAQLKLQEKKVTEEDSSTSTLLTTL</sequence>
<reference evidence="1" key="3">
    <citation type="submission" date="2020-11" db="EMBL/GenBank/DDBJ databases">
        <authorList>
            <consortium name="NCBI Pathogen Detection Project"/>
        </authorList>
    </citation>
    <scope>NUCLEOTIDE SEQUENCE</scope>
    <source>
        <strain evidence="1">D3612</strain>
    </source>
</reference>
<comment type="caution">
    <text evidence="2">The sequence shown here is derived from an EMBL/GenBank/DDBJ whole genome shotgun (WGS) entry which is preliminary data.</text>
</comment>
<gene>
    <name evidence="2" type="ORF">C3928_05525</name>
    <name evidence="1" type="ORF">I8Y58_000429</name>
</gene>
<reference evidence="2 3" key="2">
    <citation type="submission" date="2018-02" db="EMBL/GenBank/DDBJ databases">
        <title>Draft genome sequences of four Legionella pneumophila clinical strains isolated in Ontario.</title>
        <authorList>
            <person name="Fortuna A."/>
            <person name="Ramnarine R."/>
            <person name="Li A."/>
            <person name="Frantz C."/>
            <person name="Mallo G."/>
        </authorList>
    </citation>
    <scope>NUCLEOTIDE SEQUENCE [LARGE SCALE GENOMIC DNA]</scope>
    <source>
        <strain evidence="2 3">LG61</strain>
    </source>
</reference>
<proteinExistence type="predicted"/>
<evidence type="ECO:0000313" key="2">
    <source>
        <dbReference type="EMBL" id="PPK31496.1"/>
    </source>
</evidence>
<dbReference type="AlphaFoldDB" id="A0A2S6F270"/>
<dbReference type="Proteomes" id="UP000239239">
    <property type="component" value="Unassembled WGS sequence"/>
</dbReference>
<evidence type="ECO:0000313" key="1">
    <source>
        <dbReference type="EMBL" id="HAT1595232.1"/>
    </source>
</evidence>
<dbReference type="RefSeq" id="WP_027227663.1">
    <property type="nucleotide sequence ID" value="NZ_CP017601.1"/>
</dbReference>
<reference evidence="1" key="1">
    <citation type="journal article" date="2018" name="Genome Biol.">
        <title>SKESA: strategic k-mer extension for scrupulous assemblies.</title>
        <authorList>
            <person name="Souvorov A."/>
            <person name="Agarwala R."/>
            <person name="Lipman D.J."/>
        </authorList>
    </citation>
    <scope>NUCLEOTIDE SEQUENCE</scope>
    <source>
        <strain evidence="1">D3612</strain>
    </source>
</reference>
<dbReference type="EMBL" id="DACSEI010000003">
    <property type="protein sequence ID" value="HAT1595232.1"/>
    <property type="molecule type" value="Genomic_DNA"/>
</dbReference>
<name>A0A2S6F270_LEGPN</name>
<accession>A0A2S6F270</accession>
<dbReference type="Pfam" id="PF16848">
    <property type="entry name" value="SoDot-IcmSS"/>
    <property type="match status" value="1"/>
</dbReference>
<protein>
    <submittedName>
        <fullName evidence="2">Type IV secretion protein Dot</fullName>
    </submittedName>
</protein>